<organism evidence="1 2">
    <name type="scientific">Brassica campestris</name>
    <name type="common">Field mustard</name>
    <dbReference type="NCBI Taxonomy" id="3711"/>
    <lineage>
        <taxon>Eukaryota</taxon>
        <taxon>Viridiplantae</taxon>
        <taxon>Streptophyta</taxon>
        <taxon>Embryophyta</taxon>
        <taxon>Tracheophyta</taxon>
        <taxon>Spermatophyta</taxon>
        <taxon>Magnoliopsida</taxon>
        <taxon>eudicotyledons</taxon>
        <taxon>Gunneridae</taxon>
        <taxon>Pentapetalae</taxon>
        <taxon>rosids</taxon>
        <taxon>malvids</taxon>
        <taxon>Brassicales</taxon>
        <taxon>Brassicaceae</taxon>
        <taxon>Brassiceae</taxon>
        <taxon>Brassica</taxon>
    </lineage>
</organism>
<name>A0A8D9D0P2_BRACM</name>
<evidence type="ECO:0000313" key="1">
    <source>
        <dbReference type="EMBL" id="CAG7868475.1"/>
    </source>
</evidence>
<protein>
    <submittedName>
        <fullName evidence="1">Uncharacterized protein</fullName>
    </submittedName>
</protein>
<accession>A0A8D9D0P2</accession>
<proteinExistence type="predicted"/>
<dbReference type="AlphaFoldDB" id="A0A8D9D0P2"/>
<sequence>MGFVSNPSTMSSFSPNNVSSCLRSIETRALVLSRMSSKENLKRERVCIEEGFGLKYHICSSIEYDNILIFYFIIHLHSLLHCCVYTS</sequence>
<reference evidence="1 2" key="1">
    <citation type="submission" date="2021-07" db="EMBL/GenBank/DDBJ databases">
        <authorList>
            <consortium name="Genoscope - CEA"/>
            <person name="William W."/>
        </authorList>
    </citation>
    <scope>NUCLEOTIDE SEQUENCE [LARGE SCALE GENOMIC DNA]</scope>
</reference>
<gene>
    <name evidence="1" type="ORF">BRAPAZ1V2_A06P07150.2</name>
</gene>
<evidence type="ECO:0000313" key="2">
    <source>
        <dbReference type="Proteomes" id="UP000694005"/>
    </source>
</evidence>
<dbReference type="EMBL" id="LS974622">
    <property type="protein sequence ID" value="CAG7868475.1"/>
    <property type="molecule type" value="Genomic_DNA"/>
</dbReference>
<dbReference type="Proteomes" id="UP000694005">
    <property type="component" value="Chromosome A06"/>
</dbReference>
<dbReference type="Gramene" id="A06p07150.2_BraZ1">
    <property type="protein sequence ID" value="A06p07150.2_BraZ1.CDS"/>
    <property type="gene ID" value="A06g07150.2_BraZ1"/>
</dbReference>